<dbReference type="KEGG" id="fra:Francci3_2104"/>
<dbReference type="EMBL" id="CP000249">
    <property type="protein sequence ID" value="ABD11476.1"/>
    <property type="molecule type" value="Genomic_DNA"/>
</dbReference>
<dbReference type="Pfam" id="PF13471">
    <property type="entry name" value="Transglut_core3"/>
    <property type="match status" value="1"/>
</dbReference>
<dbReference type="InterPro" id="IPR053521">
    <property type="entry name" value="McjB-like"/>
</dbReference>
<dbReference type="NCBIfam" id="NF033537">
    <property type="entry name" value="lasso_biosyn_B2"/>
    <property type="match status" value="1"/>
</dbReference>
<protein>
    <recommendedName>
        <fullName evidence="1">Microcin J25-processing protein McjB C-terminal domain-containing protein</fullName>
    </recommendedName>
</protein>
<dbReference type="RefSeq" id="WP_011436524.1">
    <property type="nucleotide sequence ID" value="NC_007777.1"/>
</dbReference>
<keyword evidence="3" id="KW-1185">Reference proteome</keyword>
<proteinExistence type="predicted"/>
<dbReference type="Proteomes" id="UP000001937">
    <property type="component" value="Chromosome"/>
</dbReference>
<gene>
    <name evidence="2" type="ordered locus">Francci3_2104</name>
</gene>
<dbReference type="InterPro" id="IPR032708">
    <property type="entry name" value="McjB_C"/>
</dbReference>
<dbReference type="STRING" id="106370.Francci3_2104"/>
<feature type="domain" description="Microcin J25-processing protein McjB C-terminal" evidence="1">
    <location>
        <begin position="126"/>
        <end position="239"/>
    </location>
</feature>
<dbReference type="HOGENOM" id="CLU_1314035_0_0_11"/>
<reference evidence="2 3" key="1">
    <citation type="journal article" date="2007" name="Genome Res.">
        <title>Genome characteristics of facultatively symbiotic Frankia sp. strains reflect host range and host plant biogeography.</title>
        <authorList>
            <person name="Normand P."/>
            <person name="Lapierre P."/>
            <person name="Tisa L.S."/>
            <person name="Gogarten J.P."/>
            <person name="Alloisio N."/>
            <person name="Bagnarol E."/>
            <person name="Bassi C.A."/>
            <person name="Berry A.M."/>
            <person name="Bickhart D.M."/>
            <person name="Choisne N."/>
            <person name="Couloux A."/>
            <person name="Cournoyer B."/>
            <person name="Cruveiller S."/>
            <person name="Daubin V."/>
            <person name="Demange N."/>
            <person name="Francino M.P."/>
            <person name="Goltsman E."/>
            <person name="Huang Y."/>
            <person name="Kopp O.R."/>
            <person name="Labarre L."/>
            <person name="Lapidus A."/>
            <person name="Lavire C."/>
            <person name="Marechal J."/>
            <person name="Martinez M."/>
            <person name="Mastronunzio J.E."/>
            <person name="Mullin B.C."/>
            <person name="Niemann J."/>
            <person name="Pujic P."/>
            <person name="Rawnsley T."/>
            <person name="Rouy Z."/>
            <person name="Schenowitz C."/>
            <person name="Sellstedt A."/>
            <person name="Tavares F."/>
            <person name="Tomkins J.P."/>
            <person name="Vallenet D."/>
            <person name="Valverde C."/>
            <person name="Wall L.G."/>
            <person name="Wang Y."/>
            <person name="Medigue C."/>
            <person name="Benson D.R."/>
        </authorList>
    </citation>
    <scope>NUCLEOTIDE SEQUENCE [LARGE SCALE GENOMIC DNA]</scope>
    <source>
        <strain evidence="3">DSM 45818 / CECT 9043 / CcI3</strain>
    </source>
</reference>
<sequence length="253" mass="27168">MSCEYISVPEHVRALDVGPATVIVNYRNGRADVLTGPAARWWEAATTSGYGDPSGLLDTQSARALREQLLTAELIMETLRHRAGQPTAVGPSWVPSWGTQEMQAGRTTAGSASCGMTLRAGVALLVVLGALSAGQGRSRMARLLRLLTWATRRTRVNASADHLMEAVNAVRRAGTVMPGRVACLEESSAAFLLLAMGRKRVTWCHGAAADPVRLHAWVETDDGQRVAEPSSTARFGVLRAVPERDNGSENRRA</sequence>
<evidence type="ECO:0000259" key="1">
    <source>
        <dbReference type="Pfam" id="PF13471"/>
    </source>
</evidence>
<accession>Q2JB66</accession>
<evidence type="ECO:0000313" key="3">
    <source>
        <dbReference type="Proteomes" id="UP000001937"/>
    </source>
</evidence>
<dbReference type="AlphaFoldDB" id="Q2JB66"/>
<organism evidence="2 3">
    <name type="scientific">Frankia casuarinae (strain DSM 45818 / CECT 9043 / HFP020203 / CcI3)</name>
    <dbReference type="NCBI Taxonomy" id="106370"/>
    <lineage>
        <taxon>Bacteria</taxon>
        <taxon>Bacillati</taxon>
        <taxon>Actinomycetota</taxon>
        <taxon>Actinomycetes</taxon>
        <taxon>Frankiales</taxon>
        <taxon>Frankiaceae</taxon>
        <taxon>Frankia</taxon>
    </lineage>
</organism>
<dbReference type="OrthoDB" id="583768at2"/>
<name>Q2JB66_FRACC</name>
<dbReference type="eggNOG" id="ENOG502ZD72">
    <property type="taxonomic scope" value="Bacteria"/>
</dbReference>
<evidence type="ECO:0000313" key="2">
    <source>
        <dbReference type="EMBL" id="ABD11476.1"/>
    </source>
</evidence>